<name>A0A284VP25_9EURY</name>
<dbReference type="Pfam" id="PF12849">
    <property type="entry name" value="PBP_like_2"/>
    <property type="match status" value="1"/>
</dbReference>
<protein>
    <submittedName>
        <fullName evidence="2">Extracellular solute-binding protein family 1</fullName>
    </submittedName>
</protein>
<dbReference type="AlphaFoldDB" id="A0A284VP25"/>
<evidence type="ECO:0000313" key="2">
    <source>
        <dbReference type="EMBL" id="SNQ61031.1"/>
    </source>
</evidence>
<dbReference type="Proteomes" id="UP000218615">
    <property type="component" value="Unassembled WGS sequence"/>
</dbReference>
<dbReference type="OrthoDB" id="14917at2157"/>
<proteinExistence type="predicted"/>
<reference evidence="3" key="1">
    <citation type="submission" date="2017-06" db="EMBL/GenBank/DDBJ databases">
        <authorList>
            <person name="Cremers G."/>
        </authorList>
    </citation>
    <scope>NUCLEOTIDE SEQUENCE [LARGE SCALE GENOMIC DNA]</scope>
</reference>
<feature type="domain" description="PBP" evidence="1">
    <location>
        <begin position="33"/>
        <end position="257"/>
    </location>
</feature>
<dbReference type="PANTHER" id="PTHR37945:SF1">
    <property type="entry name" value="EXTRACELLULAR TUNGSTATE BINDING PROTEIN"/>
    <property type="match status" value="1"/>
</dbReference>
<dbReference type="Gene3D" id="3.40.190.10">
    <property type="entry name" value="Periplasmic binding protein-like II"/>
    <property type="match status" value="2"/>
</dbReference>
<dbReference type="PANTHER" id="PTHR37945">
    <property type="entry name" value="EXTRACELLULAR TUNGSTATE BINDING PROTEIN"/>
    <property type="match status" value="1"/>
</dbReference>
<dbReference type="EMBL" id="FZMP01000135">
    <property type="protein sequence ID" value="SNQ61031.1"/>
    <property type="molecule type" value="Genomic_DNA"/>
</dbReference>
<dbReference type="InterPro" id="IPR024370">
    <property type="entry name" value="PBP_domain"/>
</dbReference>
<gene>
    <name evidence="2" type="ORF">MNV_220025</name>
</gene>
<dbReference type="PROSITE" id="PS51257">
    <property type="entry name" value="PROKAR_LIPOPROTEIN"/>
    <property type="match status" value="1"/>
</dbReference>
<dbReference type="SUPFAM" id="SSF53850">
    <property type="entry name" value="Periplasmic binding protein-like II"/>
    <property type="match status" value="1"/>
</dbReference>
<evidence type="ECO:0000259" key="1">
    <source>
        <dbReference type="Pfam" id="PF12849"/>
    </source>
</evidence>
<evidence type="ECO:0000313" key="3">
    <source>
        <dbReference type="Proteomes" id="UP000218615"/>
    </source>
</evidence>
<accession>A0A284VP25</accession>
<dbReference type="InterPro" id="IPR052738">
    <property type="entry name" value="ABC-Tungstate_binding"/>
</dbReference>
<keyword evidence="3" id="KW-1185">Reference proteome</keyword>
<organism evidence="2 3">
    <name type="scientific">Candidatus Methanoperedens nitratireducens</name>
    <dbReference type="NCBI Taxonomy" id="1392998"/>
    <lineage>
        <taxon>Archaea</taxon>
        <taxon>Methanobacteriati</taxon>
        <taxon>Methanobacteriota</taxon>
        <taxon>Stenosarchaea group</taxon>
        <taxon>Methanomicrobia</taxon>
        <taxon>Methanosarcinales</taxon>
        <taxon>ANME-2 cluster</taxon>
        <taxon>Candidatus Methanoperedentaceae</taxon>
        <taxon>Candidatus Methanoperedens</taxon>
    </lineage>
</organism>
<dbReference type="RefSeq" id="WP_096205625.1">
    <property type="nucleotide sequence ID" value="NZ_FZMP01000135.1"/>
</dbReference>
<sequence length="285" mass="30996">MKNLFAKIILVSILISLFAGCVRQAQTGDASSAPQELYLATTTSTCDTGLLDVLNKKFEKENNVKILTVCEGTGKAIATGELGAADVVMVHAVQAELKAVANGSFINRTYMMYNYFVIIGHENDPAGIKNASNATDAFSRIAEKQSPFISRGDDSGTDKMEKSIWKAANITPSGTWYQSVGKGMGETITTADIKGGYTLSDRGTYLAMKDKIKLGILFESDQKYLFNPYHVMAVNPAKFPNVKYELAMKYINYVTSPQGQDIIGNYGKDKYGEGLFVPAAGIKEQ</sequence>